<dbReference type="Proteomes" id="UP000231464">
    <property type="component" value="Unassembled WGS sequence"/>
</dbReference>
<evidence type="ECO:0000313" key="4">
    <source>
        <dbReference type="EMBL" id="PIT90044.1"/>
    </source>
</evidence>
<keyword evidence="3" id="KW-0472">Membrane</keyword>
<evidence type="ECO:0000313" key="5">
    <source>
        <dbReference type="Proteomes" id="UP000231464"/>
    </source>
</evidence>
<feature type="transmembrane region" description="Helical" evidence="3">
    <location>
        <begin position="298"/>
        <end position="315"/>
    </location>
</feature>
<dbReference type="AlphaFoldDB" id="A0A2M6WBB1"/>
<evidence type="ECO:0000256" key="3">
    <source>
        <dbReference type="SAM" id="Phobius"/>
    </source>
</evidence>
<feature type="transmembrane region" description="Helical" evidence="3">
    <location>
        <begin position="260"/>
        <end position="278"/>
    </location>
</feature>
<accession>A0A2M6WBB1</accession>
<proteinExistence type="predicted"/>
<gene>
    <name evidence="4" type="ORF">COU23_00685</name>
</gene>
<dbReference type="EMBL" id="PFBP01000010">
    <property type="protein sequence ID" value="PIT90044.1"/>
    <property type="molecule type" value="Genomic_DNA"/>
</dbReference>
<keyword evidence="1" id="KW-0175">Coiled coil</keyword>
<evidence type="ECO:0000256" key="1">
    <source>
        <dbReference type="SAM" id="Coils"/>
    </source>
</evidence>
<feature type="coiled-coil region" evidence="1">
    <location>
        <begin position="103"/>
        <end position="186"/>
    </location>
</feature>
<keyword evidence="3" id="KW-1133">Transmembrane helix</keyword>
<feature type="compositionally biased region" description="Basic and acidic residues" evidence="2">
    <location>
        <begin position="69"/>
        <end position="89"/>
    </location>
</feature>
<name>A0A2M6WBB1_9BACT</name>
<feature type="region of interest" description="Disordered" evidence="2">
    <location>
        <begin position="68"/>
        <end position="89"/>
    </location>
</feature>
<feature type="transmembrane region" description="Helical" evidence="3">
    <location>
        <begin position="226"/>
        <end position="248"/>
    </location>
</feature>
<comment type="caution">
    <text evidence="4">The sequence shown here is derived from an EMBL/GenBank/DDBJ whole genome shotgun (WGS) entry which is preliminary data.</text>
</comment>
<keyword evidence="3" id="KW-0812">Transmembrane</keyword>
<protein>
    <submittedName>
        <fullName evidence="4">Uncharacterized protein</fullName>
    </submittedName>
</protein>
<evidence type="ECO:0000256" key="2">
    <source>
        <dbReference type="SAM" id="MobiDB-lite"/>
    </source>
</evidence>
<feature type="transmembrane region" description="Helical" evidence="3">
    <location>
        <begin position="193"/>
        <end position="214"/>
    </location>
</feature>
<reference evidence="5" key="1">
    <citation type="submission" date="2017-09" db="EMBL/GenBank/DDBJ databases">
        <title>Depth-based differentiation of microbial function through sediment-hosted aquifers and enrichment of novel symbionts in the deep terrestrial subsurface.</title>
        <authorList>
            <person name="Probst A.J."/>
            <person name="Ladd B."/>
            <person name="Jarett J.K."/>
            <person name="Geller-Mcgrath D.E."/>
            <person name="Sieber C.M.K."/>
            <person name="Emerson J.B."/>
            <person name="Anantharaman K."/>
            <person name="Thomas B.C."/>
            <person name="Malmstrom R."/>
            <person name="Stieglmeier M."/>
            <person name="Klingl A."/>
            <person name="Woyke T."/>
            <person name="Ryan C.M."/>
            <person name="Banfield J.F."/>
        </authorList>
    </citation>
    <scope>NUCLEOTIDE SEQUENCE [LARGE SCALE GENOMIC DNA]</scope>
</reference>
<organism evidence="4 5">
    <name type="scientific">Candidatus Kuenenbacteria bacterium CG10_big_fil_rev_8_21_14_0_10_36_11</name>
    <dbReference type="NCBI Taxonomy" id="1974618"/>
    <lineage>
        <taxon>Bacteria</taxon>
        <taxon>Candidatus Kueneniibacteriota</taxon>
    </lineage>
</organism>
<sequence length="324" mass="38048">MNELENQNSMADEELKEIAEKLEKELGHQYFDQPLNLAKEKAPEKMPELLELEHEIEKLGEIILPGADLKPKDELPSGEKTELVTEKKPTKNKYQSFRLFKTMAATEKQTRDEEKKLQKEKQAQEKMIREQEKEKEIAEKIARQMQKEKNLAEWKKIKEEREQTKIAEKNKKRQELLLKKEQRKKERGLRPKFGWYVMVIKRPIIYLCAVEFLTYFGTLFSPVKNFFTNVILSYIIILDLIVFVWLVARIKKHYGESYGTAIKAITLTGLLTGFFRAGFKVIWVNDLWTIFNVIFEPLIWAGYGLIIGLIVGAIIKKQEKILEI</sequence>